<evidence type="ECO:0000256" key="1">
    <source>
        <dbReference type="SAM" id="MobiDB-lite"/>
    </source>
</evidence>
<dbReference type="AlphaFoldDB" id="A0AAD7DII0"/>
<dbReference type="EMBL" id="JARKIE010000051">
    <property type="protein sequence ID" value="KAJ7692539.1"/>
    <property type="molecule type" value="Genomic_DNA"/>
</dbReference>
<sequence length="553" mass="60636">MQTPPTSTQRHQYRIPAPTAAVYASLTKIDRLCHDRRLPRLVRELMRDLLPKQNDVNANDEIGRKIHPAYGNAKGRHALNSKAPRTRGSWDNGGAESVNGWRRRTVFAPPHPPPRYVLRQILVHDAQFVLQALDNGLLTPPATQRLNEARREESSRADVQCRVTQIAGAAAGPFMAARCEYNETENRHDLGPMTVPCPHCAALHCVGSYSVVIQPARTLPTIEVYSQELTPVDYHAFGDIVWIIPLGSPEKFDMRHHAVVHVAGLATNVNEDDLTFEIHATQYVSATKTADNVFPKVTFLGPASVTPKAKESPTKLVNTGTPARLKFTGFFGSQGSDRKSGEPNPKKRKTADDRWGGHTRGAPFIQPSADTSIFYPTCALTVTQANLKRGKLQYSHRLLGIASATRHAPADIWGHRDIGAPTGNAQGKSRYRAQALAEVVRKPRCDLLASLRLEVLLVVFLDVTTAHSKLRRALAHGGGPPKYTGTRFHIKLKEIAYPTPAVYSPAQNPINQPGFVDNLRCAACARVPCPLQKLGVNAVRASSVDSAPDHDAP</sequence>
<proteinExistence type="predicted"/>
<comment type="caution">
    <text evidence="2">The sequence shown here is derived from an EMBL/GenBank/DDBJ whole genome shotgun (WGS) entry which is preliminary data.</text>
</comment>
<feature type="region of interest" description="Disordered" evidence="1">
    <location>
        <begin position="328"/>
        <end position="364"/>
    </location>
</feature>
<name>A0AAD7DII0_MYCRO</name>
<accession>A0AAD7DII0</accession>
<evidence type="ECO:0000313" key="3">
    <source>
        <dbReference type="Proteomes" id="UP001221757"/>
    </source>
</evidence>
<dbReference type="Proteomes" id="UP001221757">
    <property type="component" value="Unassembled WGS sequence"/>
</dbReference>
<reference evidence="2" key="1">
    <citation type="submission" date="2023-03" db="EMBL/GenBank/DDBJ databases">
        <title>Massive genome expansion in bonnet fungi (Mycena s.s.) driven by repeated elements and novel gene families across ecological guilds.</title>
        <authorList>
            <consortium name="Lawrence Berkeley National Laboratory"/>
            <person name="Harder C.B."/>
            <person name="Miyauchi S."/>
            <person name="Viragh M."/>
            <person name="Kuo A."/>
            <person name="Thoen E."/>
            <person name="Andreopoulos B."/>
            <person name="Lu D."/>
            <person name="Skrede I."/>
            <person name="Drula E."/>
            <person name="Henrissat B."/>
            <person name="Morin E."/>
            <person name="Kohler A."/>
            <person name="Barry K."/>
            <person name="LaButti K."/>
            <person name="Morin E."/>
            <person name="Salamov A."/>
            <person name="Lipzen A."/>
            <person name="Mereny Z."/>
            <person name="Hegedus B."/>
            <person name="Baldrian P."/>
            <person name="Stursova M."/>
            <person name="Weitz H."/>
            <person name="Taylor A."/>
            <person name="Grigoriev I.V."/>
            <person name="Nagy L.G."/>
            <person name="Martin F."/>
            <person name="Kauserud H."/>
        </authorList>
    </citation>
    <scope>NUCLEOTIDE SEQUENCE</scope>
    <source>
        <strain evidence="2">CBHHK067</strain>
    </source>
</reference>
<keyword evidence="3" id="KW-1185">Reference proteome</keyword>
<feature type="compositionally biased region" description="Basic and acidic residues" evidence="1">
    <location>
        <begin position="336"/>
        <end position="356"/>
    </location>
</feature>
<organism evidence="2 3">
    <name type="scientific">Mycena rosella</name>
    <name type="common">Pink bonnet</name>
    <name type="synonym">Agaricus rosellus</name>
    <dbReference type="NCBI Taxonomy" id="1033263"/>
    <lineage>
        <taxon>Eukaryota</taxon>
        <taxon>Fungi</taxon>
        <taxon>Dikarya</taxon>
        <taxon>Basidiomycota</taxon>
        <taxon>Agaricomycotina</taxon>
        <taxon>Agaricomycetes</taxon>
        <taxon>Agaricomycetidae</taxon>
        <taxon>Agaricales</taxon>
        <taxon>Marasmiineae</taxon>
        <taxon>Mycenaceae</taxon>
        <taxon>Mycena</taxon>
    </lineage>
</organism>
<gene>
    <name evidence="2" type="ORF">B0H17DRAFT_1200367</name>
</gene>
<feature type="region of interest" description="Disordered" evidence="1">
    <location>
        <begin position="67"/>
        <end position="96"/>
    </location>
</feature>
<protein>
    <submittedName>
        <fullName evidence="2">Uncharacterized protein</fullName>
    </submittedName>
</protein>
<evidence type="ECO:0000313" key="2">
    <source>
        <dbReference type="EMBL" id="KAJ7692539.1"/>
    </source>
</evidence>